<proteinExistence type="predicted"/>
<evidence type="ECO:0000313" key="1">
    <source>
        <dbReference type="EMBL" id="GIY82569.1"/>
    </source>
</evidence>
<organism evidence="1 2">
    <name type="scientific">Caerostris darwini</name>
    <dbReference type="NCBI Taxonomy" id="1538125"/>
    <lineage>
        <taxon>Eukaryota</taxon>
        <taxon>Metazoa</taxon>
        <taxon>Ecdysozoa</taxon>
        <taxon>Arthropoda</taxon>
        <taxon>Chelicerata</taxon>
        <taxon>Arachnida</taxon>
        <taxon>Araneae</taxon>
        <taxon>Araneomorphae</taxon>
        <taxon>Entelegynae</taxon>
        <taxon>Araneoidea</taxon>
        <taxon>Araneidae</taxon>
        <taxon>Caerostris</taxon>
    </lineage>
</organism>
<keyword evidence="2" id="KW-1185">Reference proteome</keyword>
<name>A0AAV4WK36_9ARAC</name>
<sequence>MCLWVARTERDMTAMNTIAENDSRISPFKCPFGKRDDQLHLEIESSLQSLSKELNLVEGCFPHMWRCVDHLQSGRGVGVSGARSHRQQQERRTCSAECDVSSRIWGAGLPLRVASSRVTQCPSHKTARTLVVTSGQT</sequence>
<gene>
    <name evidence="1" type="ORF">CDAR_488501</name>
</gene>
<comment type="caution">
    <text evidence="1">The sequence shown here is derived from an EMBL/GenBank/DDBJ whole genome shotgun (WGS) entry which is preliminary data.</text>
</comment>
<protein>
    <submittedName>
        <fullName evidence="1">Uncharacterized protein</fullName>
    </submittedName>
</protein>
<dbReference type="Proteomes" id="UP001054837">
    <property type="component" value="Unassembled WGS sequence"/>
</dbReference>
<dbReference type="AlphaFoldDB" id="A0AAV4WK36"/>
<reference evidence="1 2" key="1">
    <citation type="submission" date="2021-06" db="EMBL/GenBank/DDBJ databases">
        <title>Caerostris darwini draft genome.</title>
        <authorList>
            <person name="Kono N."/>
            <person name="Arakawa K."/>
        </authorList>
    </citation>
    <scope>NUCLEOTIDE SEQUENCE [LARGE SCALE GENOMIC DNA]</scope>
</reference>
<dbReference type="EMBL" id="BPLQ01014725">
    <property type="protein sequence ID" value="GIY82569.1"/>
    <property type="molecule type" value="Genomic_DNA"/>
</dbReference>
<accession>A0AAV4WK36</accession>
<evidence type="ECO:0000313" key="2">
    <source>
        <dbReference type="Proteomes" id="UP001054837"/>
    </source>
</evidence>